<gene>
    <name evidence="4" type="ORF">AVDCRST_MAG33-2486</name>
</gene>
<feature type="transmembrane region" description="Helical" evidence="2">
    <location>
        <begin position="153"/>
        <end position="172"/>
    </location>
</feature>
<evidence type="ECO:0000313" key="4">
    <source>
        <dbReference type="EMBL" id="CAA9570576.1"/>
    </source>
</evidence>
<keyword evidence="2" id="KW-0812">Transmembrane</keyword>
<feature type="region of interest" description="Disordered" evidence="1">
    <location>
        <begin position="183"/>
        <end position="202"/>
    </location>
</feature>
<evidence type="ECO:0000256" key="2">
    <source>
        <dbReference type="SAM" id="Phobius"/>
    </source>
</evidence>
<protein>
    <recommendedName>
        <fullName evidence="3">DUF4126 domain-containing protein</fullName>
    </recommendedName>
</protein>
<dbReference type="EMBL" id="CADCWK010000288">
    <property type="protein sequence ID" value="CAA9570576.1"/>
    <property type="molecule type" value="Genomic_DNA"/>
</dbReference>
<organism evidence="4">
    <name type="scientific">uncultured Thermomicrobiales bacterium</name>
    <dbReference type="NCBI Taxonomy" id="1645740"/>
    <lineage>
        <taxon>Bacteria</taxon>
        <taxon>Pseudomonadati</taxon>
        <taxon>Thermomicrobiota</taxon>
        <taxon>Thermomicrobia</taxon>
        <taxon>Thermomicrobiales</taxon>
        <taxon>environmental samples</taxon>
    </lineage>
</organism>
<accession>A0A6J4V755</accession>
<name>A0A6J4V755_9BACT</name>
<dbReference type="InterPro" id="IPR025196">
    <property type="entry name" value="DUF4126"/>
</dbReference>
<keyword evidence="2" id="KW-1133">Transmembrane helix</keyword>
<reference evidence="4" key="1">
    <citation type="submission" date="2020-02" db="EMBL/GenBank/DDBJ databases">
        <authorList>
            <person name="Meier V. D."/>
        </authorList>
    </citation>
    <scope>NUCLEOTIDE SEQUENCE</scope>
    <source>
        <strain evidence="4">AVDCRST_MAG33</strain>
    </source>
</reference>
<feature type="transmembrane region" description="Helical" evidence="2">
    <location>
        <begin position="6"/>
        <end position="29"/>
    </location>
</feature>
<proteinExistence type="predicted"/>
<feature type="transmembrane region" description="Helical" evidence="2">
    <location>
        <begin position="41"/>
        <end position="64"/>
    </location>
</feature>
<sequence length="202" mass="21097">MFLPLMTGLGLSASAGLNAYLPLIILALADRIQDGDLLSGGYAFISSIPGIMVLLALVTVELVADKSPVYRANDVLQSIVRPAAGALAFMASASTTDFNAVAALLIGLVVAGIVHATKSAFRLRFVPKIRTMLVPAFSLGEDLYAAVMGTVAVLLPVVVPVFLLPIAGIAVWTASRKPRFDPVPDPVSNEVRLPHGSGQPQP</sequence>
<dbReference type="Pfam" id="PF13548">
    <property type="entry name" value="DUF4126"/>
    <property type="match status" value="1"/>
</dbReference>
<evidence type="ECO:0000259" key="3">
    <source>
        <dbReference type="Pfam" id="PF13548"/>
    </source>
</evidence>
<evidence type="ECO:0000256" key="1">
    <source>
        <dbReference type="SAM" id="MobiDB-lite"/>
    </source>
</evidence>
<feature type="transmembrane region" description="Helical" evidence="2">
    <location>
        <begin position="98"/>
        <end position="117"/>
    </location>
</feature>
<feature type="domain" description="DUF4126" evidence="3">
    <location>
        <begin position="5"/>
        <end position="174"/>
    </location>
</feature>
<keyword evidence="2" id="KW-0472">Membrane</keyword>
<dbReference type="AlphaFoldDB" id="A0A6J4V755"/>